<dbReference type="InterPro" id="IPR002347">
    <property type="entry name" value="SDR_fam"/>
</dbReference>
<evidence type="ECO:0000313" key="6">
    <source>
        <dbReference type="Proteomes" id="UP001390339"/>
    </source>
</evidence>
<comment type="caution">
    <text evidence="5">The sequence shown here is derived from an EMBL/GenBank/DDBJ whole genome shotgun (WGS) entry which is preliminary data.</text>
</comment>
<evidence type="ECO:0000256" key="1">
    <source>
        <dbReference type="ARBA" id="ARBA00006484"/>
    </source>
</evidence>
<name>A0ABR2ITZ7_9PEZI</name>
<comment type="similarity">
    <text evidence="1">Belongs to the short-chain dehydrogenases/reductases (SDR) family.</text>
</comment>
<evidence type="ECO:0000256" key="3">
    <source>
        <dbReference type="ARBA" id="ARBA00023002"/>
    </source>
</evidence>
<keyword evidence="6" id="KW-1185">Reference proteome</keyword>
<proteinExistence type="inferred from homology"/>
<evidence type="ECO:0000313" key="5">
    <source>
        <dbReference type="EMBL" id="KAK8868310.1"/>
    </source>
</evidence>
<sequence>MVLYLNNQGSGGKGKGMSASSSEFSLPLEGKLAIVTGASRGIGEGIALELARRGASVALAYNSPSSEPQVRALAERIRALPRAAPTFTVQADLSTTEGPLHLIRNLQAQFRAAAHTGDGVVHPQKPFVIDVLVNNAGCERVVPLGQIDVADYNEVYDVNVRGVILLTQAALPYLRRTTTTEGGAARVINIGSVGARAGFKELSLYCSSKAALEGLTRCWAAELGGDGVTVNCVSPGPVESAMLDKIPTEIVDMQKKQTPVQNRLGTVDEVARVVAGLAGRDGDWISGQVISASGGWAMY</sequence>
<dbReference type="EMBL" id="JAPCWZ010000004">
    <property type="protein sequence ID" value="KAK8868310.1"/>
    <property type="molecule type" value="Genomic_DNA"/>
</dbReference>
<evidence type="ECO:0000256" key="4">
    <source>
        <dbReference type="SAM" id="MobiDB-lite"/>
    </source>
</evidence>
<feature type="region of interest" description="Disordered" evidence="4">
    <location>
        <begin position="1"/>
        <end position="20"/>
    </location>
</feature>
<dbReference type="PANTHER" id="PTHR43639">
    <property type="entry name" value="OXIDOREDUCTASE, SHORT-CHAIN DEHYDROGENASE/REDUCTASE FAMILY (AFU_ORTHOLOGUE AFUA_5G02870)"/>
    <property type="match status" value="1"/>
</dbReference>
<dbReference type="Proteomes" id="UP001390339">
    <property type="component" value="Unassembled WGS sequence"/>
</dbReference>
<dbReference type="CDD" id="cd05233">
    <property type="entry name" value="SDR_c"/>
    <property type="match status" value="1"/>
</dbReference>
<organism evidence="5 6">
    <name type="scientific">Apiospora arundinis</name>
    <dbReference type="NCBI Taxonomy" id="335852"/>
    <lineage>
        <taxon>Eukaryota</taxon>
        <taxon>Fungi</taxon>
        <taxon>Dikarya</taxon>
        <taxon>Ascomycota</taxon>
        <taxon>Pezizomycotina</taxon>
        <taxon>Sordariomycetes</taxon>
        <taxon>Xylariomycetidae</taxon>
        <taxon>Amphisphaeriales</taxon>
        <taxon>Apiosporaceae</taxon>
        <taxon>Apiospora</taxon>
    </lineage>
</organism>
<dbReference type="Gene3D" id="3.40.50.720">
    <property type="entry name" value="NAD(P)-binding Rossmann-like Domain"/>
    <property type="match status" value="1"/>
</dbReference>
<accession>A0ABR2ITZ7</accession>
<dbReference type="PROSITE" id="PS00061">
    <property type="entry name" value="ADH_SHORT"/>
    <property type="match status" value="1"/>
</dbReference>
<gene>
    <name evidence="5" type="ORF">PGQ11_006888</name>
</gene>
<reference evidence="5 6" key="1">
    <citation type="journal article" date="2024" name="IMA Fungus">
        <title>Apiospora arundinis, a panoply of carbohydrate-active enzymes and secondary metabolites.</title>
        <authorList>
            <person name="Sorensen T."/>
            <person name="Petersen C."/>
            <person name="Muurmann A.T."/>
            <person name="Christiansen J.V."/>
            <person name="Brundto M.L."/>
            <person name="Overgaard C.K."/>
            <person name="Boysen A.T."/>
            <person name="Wollenberg R.D."/>
            <person name="Larsen T.O."/>
            <person name="Sorensen J.L."/>
            <person name="Nielsen K.L."/>
            <person name="Sondergaard T.E."/>
        </authorList>
    </citation>
    <scope>NUCLEOTIDE SEQUENCE [LARGE SCALE GENOMIC DNA]</scope>
    <source>
        <strain evidence="5 6">AAU 773</strain>
    </source>
</reference>
<dbReference type="SUPFAM" id="SSF51735">
    <property type="entry name" value="NAD(P)-binding Rossmann-fold domains"/>
    <property type="match status" value="1"/>
</dbReference>
<dbReference type="InterPro" id="IPR020904">
    <property type="entry name" value="Sc_DH/Rdtase_CS"/>
</dbReference>
<protein>
    <submittedName>
        <fullName evidence="5">3-ketoacyl-acyl carrier protein reductase</fullName>
    </submittedName>
</protein>
<evidence type="ECO:0000256" key="2">
    <source>
        <dbReference type="ARBA" id="ARBA00022857"/>
    </source>
</evidence>
<dbReference type="InterPro" id="IPR036291">
    <property type="entry name" value="NAD(P)-bd_dom_sf"/>
</dbReference>
<keyword evidence="3" id="KW-0560">Oxidoreductase</keyword>
<dbReference type="PANTHER" id="PTHR43639:SF1">
    <property type="entry name" value="SHORT-CHAIN DEHYDROGENASE_REDUCTASE FAMILY PROTEIN"/>
    <property type="match status" value="1"/>
</dbReference>
<keyword evidence="2" id="KW-0521">NADP</keyword>
<dbReference type="PRINTS" id="PR00080">
    <property type="entry name" value="SDRFAMILY"/>
</dbReference>
<dbReference type="Pfam" id="PF13561">
    <property type="entry name" value="adh_short_C2"/>
    <property type="match status" value="1"/>
</dbReference>
<dbReference type="PRINTS" id="PR00081">
    <property type="entry name" value="GDHRDH"/>
</dbReference>